<proteinExistence type="predicted"/>
<protein>
    <submittedName>
        <fullName evidence="1">Uncharacterized protein</fullName>
    </submittedName>
</protein>
<gene>
    <name evidence="1" type="ORF">ABMA27_009940</name>
</gene>
<evidence type="ECO:0000313" key="2">
    <source>
        <dbReference type="Proteomes" id="UP001549920"/>
    </source>
</evidence>
<organism evidence="1 2">
    <name type="scientific">Loxostege sticticalis</name>
    <name type="common">Beet webworm moth</name>
    <dbReference type="NCBI Taxonomy" id="481309"/>
    <lineage>
        <taxon>Eukaryota</taxon>
        <taxon>Metazoa</taxon>
        <taxon>Ecdysozoa</taxon>
        <taxon>Arthropoda</taxon>
        <taxon>Hexapoda</taxon>
        <taxon>Insecta</taxon>
        <taxon>Pterygota</taxon>
        <taxon>Neoptera</taxon>
        <taxon>Endopterygota</taxon>
        <taxon>Lepidoptera</taxon>
        <taxon>Glossata</taxon>
        <taxon>Ditrysia</taxon>
        <taxon>Pyraloidea</taxon>
        <taxon>Crambidae</taxon>
        <taxon>Pyraustinae</taxon>
        <taxon>Loxostege</taxon>
    </lineage>
</organism>
<dbReference type="EMBL" id="JBEUOH010000025">
    <property type="protein sequence ID" value="KAL0860572.1"/>
    <property type="molecule type" value="Genomic_DNA"/>
</dbReference>
<evidence type="ECO:0000313" key="1">
    <source>
        <dbReference type="EMBL" id="KAL0860572.1"/>
    </source>
</evidence>
<sequence length="1207" mass="143954">MPKKEKKKPEDYLGKRQQALNTKVNQAVADKVTFNDIKHANEASDLDKLFKIDVAAKYRNSDYIIDVLKCGDSLYISRALKKCLWLFDEDHTHIINPEFLHDNILPFMSTKMKKKLLTAVSIYVRTEERAVDFYHYCMKMKLYNIAFKFLLFTPKEFKLDLMRDEGANGPLKKFVEKNTDYIKHLIGKSFSLLEACFNLLSIHRRFELILQFKYFYTVSNDKYVECLEKYILPEHFYCQFSYKLSKDIMTKHKERVLKNPKFFEPLVDKDVFVKYTTADDAKVFAVALLPEESSEFWDMTYYWKYEHFLKKIPHEETYAFIKKIFKDRYPKCEFEMTFEFYRQDFYRFMTQEEKEEWALRHLKSEKQLLGVGCDYLWYQYVSFEVSFETVKHMIMVTKEPEKRLDMCNVLVKSARNNRELEQLFIYYDKRHSNEGRLNHDNFLRTVITHQNVFIFDAACWEAFYVLLMNMELYNVLDFNDDNIIFKSVTLLYYILHGLAMNDGLKEYLLLHFETHYIYEHLDKLDKEKHEVIYTYLFKYYTDEILGFKDQIFTDEVRDRVKRYNRNITGLMSKFREDTSVPQQKKEVYNQPKKERIVDNSLSDRELIRRLKTDTYLIKEVVPDLNERFLRKPFRVVNFLKKLKIYYSDDVAKTYLELFEDLVSKKCGLRSIEAGVFGILQLADEKRKVDFINEYAPQDSKINHKDIRPDQLRIQKAICRFLGYSRPPLPLASVNLYLKGDYVKFCLSIFDMYLAHLPIPMCVQFVDSIMDSPVSTQKHGIRLAFKCFHSNDLKKIVTDIWNKTKNVSLRGIIYKALYEKLKMDANEPELFDALKSFTLTLHQDDEHDIFGLFLHYPVLPDEYRGHHDEALWRAVGKFKDMQPNIDRKVGVINRMYIDMYIMNEEFVRTVVDEHVNTMLIEKKLHLNYSNEGDLSRLLDEKWKLTARYIIHFATFATTNIDKYVKLTEDIVEKCIELWNEEYRGMNHFQELCSQFFIYLKEESYVIHPTVQNYETVIPVYESMLNKLMKDLPLRDIYMLVWDLRLTIITRREIQTEKDNVPTASDVWIDIIPKSSTRLGRDVGKLIIEFVENKTYFSSFIPDICQAIRSAAKDHLFCLNGFKPYDVEKVFLYVASGLLEHEFPETHIMAINMLPDTGHILWLSDEVGQIVQKVKSYPDSEVQAALYFKQYSKKIPYPRYYGNHYALYA</sequence>
<reference evidence="1 2" key="1">
    <citation type="submission" date="2024-06" db="EMBL/GenBank/DDBJ databases">
        <title>A chromosome-level genome assembly of beet webworm, Loxostege sticticalis.</title>
        <authorList>
            <person name="Zhang Y."/>
        </authorList>
    </citation>
    <scope>NUCLEOTIDE SEQUENCE [LARGE SCALE GENOMIC DNA]</scope>
    <source>
        <strain evidence="1">AQ026</strain>
        <tissue evidence="1">Whole body</tissue>
    </source>
</reference>
<dbReference type="Proteomes" id="UP001549920">
    <property type="component" value="Unassembled WGS sequence"/>
</dbReference>
<keyword evidence="2" id="KW-1185">Reference proteome</keyword>
<name>A0ABR3H713_LOXSC</name>
<comment type="caution">
    <text evidence="1">The sequence shown here is derived from an EMBL/GenBank/DDBJ whole genome shotgun (WGS) entry which is preliminary data.</text>
</comment>
<accession>A0ABR3H713</accession>